<dbReference type="InterPro" id="IPR000626">
    <property type="entry name" value="Ubiquitin-like_dom"/>
</dbReference>
<dbReference type="Pfam" id="PF17183">
    <property type="entry name" value="Get5_C"/>
    <property type="match status" value="1"/>
</dbReference>
<comment type="caution">
    <text evidence="4">The sequence shown here is derived from an EMBL/GenBank/DDBJ whole genome shotgun (WGS) entry which is preliminary data.</text>
</comment>
<keyword evidence="2" id="KW-0963">Cytoplasm</keyword>
<dbReference type="InterPro" id="IPR029071">
    <property type="entry name" value="Ubiquitin-like_domsf"/>
</dbReference>
<feature type="domain" description="Ubiquitin-like" evidence="3">
    <location>
        <begin position="61"/>
        <end position="139"/>
    </location>
</feature>
<dbReference type="Pfam" id="PF12754">
    <property type="entry name" value="Get5_N"/>
    <property type="match status" value="1"/>
</dbReference>
<dbReference type="GO" id="GO:0006620">
    <property type="term" value="P:post-translational protein targeting to endoplasmic reticulum membrane"/>
    <property type="evidence" value="ECO:0007669"/>
    <property type="project" value="InterPro"/>
</dbReference>
<evidence type="ECO:0000313" key="4">
    <source>
        <dbReference type="EMBL" id="KFH41612.1"/>
    </source>
</evidence>
<dbReference type="AlphaFoldDB" id="A0A086SWY0"/>
<dbReference type="InterPro" id="IPR047154">
    <property type="entry name" value="UBL4A-like"/>
</dbReference>
<dbReference type="PANTHER" id="PTHR46555">
    <property type="entry name" value="UBIQUITIN-LIKE PROTEIN 4A"/>
    <property type="match status" value="1"/>
</dbReference>
<dbReference type="InterPro" id="IPR049256">
    <property type="entry name" value="Get5_C"/>
</dbReference>
<dbReference type="PANTHER" id="PTHR46555:SF1">
    <property type="entry name" value="UBIQUITIN-LIKE PROTEIN 4A"/>
    <property type="match status" value="1"/>
</dbReference>
<dbReference type="HOGENOM" id="CLU_075131_0_0_1"/>
<dbReference type="OrthoDB" id="5366541at2759"/>
<proteinExistence type="predicted"/>
<dbReference type="STRING" id="857340.A0A086SWY0"/>
<evidence type="ECO:0000256" key="2">
    <source>
        <dbReference type="ARBA" id="ARBA00022490"/>
    </source>
</evidence>
<organism evidence="4 5">
    <name type="scientific">Hapsidospora chrysogenum (strain ATCC 11550 / CBS 779.69 / DSM 880 / IAM 14645 / JCM 23072 / IMI 49137)</name>
    <name type="common">Acremonium chrysogenum</name>
    <dbReference type="NCBI Taxonomy" id="857340"/>
    <lineage>
        <taxon>Eukaryota</taxon>
        <taxon>Fungi</taxon>
        <taxon>Dikarya</taxon>
        <taxon>Ascomycota</taxon>
        <taxon>Pezizomycotina</taxon>
        <taxon>Sordariomycetes</taxon>
        <taxon>Hypocreomycetidae</taxon>
        <taxon>Hypocreales</taxon>
        <taxon>Bionectriaceae</taxon>
        <taxon>Hapsidospora</taxon>
    </lineage>
</organism>
<dbReference type="Gene3D" id="1.10.286.70">
    <property type="entry name" value="Get5 dimerization domain"/>
    <property type="match status" value="1"/>
</dbReference>
<dbReference type="Gene3D" id="3.10.20.90">
    <property type="entry name" value="Phosphatidylinositol 3-kinase Catalytic Subunit, Chain A, domain 1"/>
    <property type="match status" value="1"/>
</dbReference>
<accession>A0A086SWY0</accession>
<dbReference type="Proteomes" id="UP000029964">
    <property type="component" value="Unassembled WGS sequence"/>
</dbReference>
<reference evidence="5" key="1">
    <citation type="journal article" date="2014" name="Genome Announc.">
        <title>Genome sequence and annotation of Acremonium chrysogenum, producer of the beta-lactam antibiotic cephalosporin C.</title>
        <authorList>
            <person name="Terfehr D."/>
            <person name="Dahlmann T.A."/>
            <person name="Specht T."/>
            <person name="Zadra I."/>
            <person name="Kuernsteiner H."/>
            <person name="Kueck U."/>
        </authorList>
    </citation>
    <scope>NUCLEOTIDE SEQUENCE [LARGE SCALE GENOMIC DNA]</scope>
    <source>
        <strain evidence="5">ATCC 11550 / CBS 779.69 / DSM 880 / IAM 14645 / JCM 23072 / IMI 49137</strain>
    </source>
</reference>
<dbReference type="CDD" id="cd17039">
    <property type="entry name" value="Ubl_ubiquitin_like"/>
    <property type="match status" value="1"/>
</dbReference>
<dbReference type="SUPFAM" id="SSF54236">
    <property type="entry name" value="Ubiquitin-like"/>
    <property type="match status" value="1"/>
</dbReference>
<evidence type="ECO:0000313" key="5">
    <source>
        <dbReference type="Proteomes" id="UP000029964"/>
    </source>
</evidence>
<evidence type="ECO:0000259" key="3">
    <source>
        <dbReference type="PROSITE" id="PS50053"/>
    </source>
</evidence>
<comment type="subcellular location">
    <subcellularLocation>
        <location evidence="1">Cytoplasm</location>
        <location evidence="1">Cytosol</location>
    </subcellularLocation>
</comment>
<dbReference type="EMBL" id="JPKY01000121">
    <property type="protein sequence ID" value="KFH41612.1"/>
    <property type="molecule type" value="Genomic_DNA"/>
</dbReference>
<evidence type="ECO:0000256" key="1">
    <source>
        <dbReference type="ARBA" id="ARBA00004514"/>
    </source>
</evidence>
<dbReference type="GO" id="GO:0005829">
    <property type="term" value="C:cytosol"/>
    <property type="evidence" value="ECO:0007669"/>
    <property type="project" value="UniProtKB-SubCell"/>
</dbReference>
<dbReference type="PROSITE" id="PS50053">
    <property type="entry name" value="UBIQUITIN_2"/>
    <property type="match status" value="1"/>
</dbReference>
<gene>
    <name evidence="4" type="ORF">ACRE_076630</name>
</gene>
<dbReference type="InterPro" id="IPR024737">
    <property type="entry name" value="Get5_N"/>
</dbReference>
<name>A0A086SWY0_HAPC1</name>
<sequence length="203" mass="22066">MAEASFAQTFLTTLEARPVKLPADYAEDPKNFPARQPYILARMPKPMSKPTRLAPGQERSIKVTLKSLRNPPLNIKLASLPPSTSLLDIKGQVTAQTRIPTDKLKILHNKKPVPDSKVLKDILGESDTAVEFSVMVLGGAAAIPPEEEAAPAAARSSGSSELETDAFWADLKGFLSQRLKDDGEAEQLSSLFRSSWQSSKSKP</sequence>
<keyword evidence="5" id="KW-1185">Reference proteome</keyword>
<protein>
    <recommendedName>
        <fullName evidence="3">Ubiquitin-like domain-containing protein</fullName>
    </recommendedName>
</protein>